<dbReference type="Proteomes" id="UP001160334">
    <property type="component" value="Unassembled WGS sequence"/>
</dbReference>
<evidence type="ECO:0000313" key="2">
    <source>
        <dbReference type="Proteomes" id="UP001160334"/>
    </source>
</evidence>
<sequence length="129" mass="14321">MSNPASATREFDAPTGVCCTAWLRVQIASPSGETSVRVHRWDRHTAADICRTHLAYLREYIGADVDAQYPEPVHAIGYTVAEDYLRIERTNGQITTLTFHDSEPIEPATTHTIANDTRPEPSTLDLALL</sequence>
<protein>
    <submittedName>
        <fullName evidence="1">Uncharacterized protein</fullName>
    </submittedName>
</protein>
<gene>
    <name evidence="1" type="ORF">M2280_005303</name>
</gene>
<proteinExistence type="predicted"/>
<keyword evidence="2" id="KW-1185">Reference proteome</keyword>
<evidence type="ECO:0000313" key="1">
    <source>
        <dbReference type="EMBL" id="MDH6284052.1"/>
    </source>
</evidence>
<comment type="caution">
    <text evidence="1">The sequence shown here is derived from an EMBL/GenBank/DDBJ whole genome shotgun (WGS) entry which is preliminary data.</text>
</comment>
<dbReference type="RefSeq" id="WP_280763298.1">
    <property type="nucleotide sequence ID" value="NZ_JARXVC010000017.1"/>
</dbReference>
<dbReference type="EMBL" id="JARXVC010000017">
    <property type="protein sequence ID" value="MDH6284052.1"/>
    <property type="molecule type" value="Genomic_DNA"/>
</dbReference>
<accession>A0ABT6MI97</accession>
<name>A0ABT6MI97_9NOCA</name>
<reference evidence="1 2" key="1">
    <citation type="submission" date="2023-04" db="EMBL/GenBank/DDBJ databases">
        <title>Forest soil microbial communities from Buena Vista Peninsula, Colon Province, Panama.</title>
        <authorList>
            <person name="Bouskill N."/>
        </authorList>
    </citation>
    <scope>NUCLEOTIDE SEQUENCE [LARGE SCALE GENOMIC DNA]</scope>
    <source>
        <strain evidence="1 2">CFH S0262</strain>
    </source>
</reference>
<organism evidence="1 2">
    <name type="scientific">Prescottella agglutinans</name>
    <dbReference type="NCBI Taxonomy" id="1644129"/>
    <lineage>
        <taxon>Bacteria</taxon>
        <taxon>Bacillati</taxon>
        <taxon>Actinomycetota</taxon>
        <taxon>Actinomycetes</taxon>
        <taxon>Mycobacteriales</taxon>
        <taxon>Nocardiaceae</taxon>
        <taxon>Prescottella</taxon>
    </lineage>
</organism>